<evidence type="ECO:0000256" key="1">
    <source>
        <dbReference type="ARBA" id="ARBA00022630"/>
    </source>
</evidence>
<dbReference type="CDD" id="cd01095">
    <property type="entry name" value="Nitrilotriacetate_monoxgenase"/>
    <property type="match status" value="1"/>
</dbReference>
<dbReference type="InterPro" id="IPR016215">
    <property type="entry name" value="NTA_MOA"/>
</dbReference>
<organism evidence="7 8">
    <name type="scientific">Gordonia paraffinivorans NBRC 108238</name>
    <dbReference type="NCBI Taxonomy" id="1223543"/>
    <lineage>
        <taxon>Bacteria</taxon>
        <taxon>Bacillati</taxon>
        <taxon>Actinomycetota</taxon>
        <taxon>Actinomycetes</taxon>
        <taxon>Mycobacteriales</taxon>
        <taxon>Gordoniaceae</taxon>
        <taxon>Gordonia</taxon>
    </lineage>
</organism>
<dbReference type="InterPro" id="IPR051260">
    <property type="entry name" value="Diverse_substr_monoxygenases"/>
</dbReference>
<dbReference type="PIRSF" id="PIRSF000337">
    <property type="entry name" value="NTA_MOA"/>
    <property type="match status" value="1"/>
</dbReference>
<protein>
    <submittedName>
        <fullName evidence="7">FMNH2-dependent monooxygenase</fullName>
    </submittedName>
</protein>
<evidence type="ECO:0000259" key="6">
    <source>
        <dbReference type="Pfam" id="PF00296"/>
    </source>
</evidence>
<keyword evidence="1" id="KW-0285">Flavoprotein</keyword>
<dbReference type="SUPFAM" id="SSF51679">
    <property type="entry name" value="Bacterial luciferase-like"/>
    <property type="match status" value="1"/>
</dbReference>
<dbReference type="PANTHER" id="PTHR30011:SF16">
    <property type="entry name" value="C2H2 FINGER DOMAIN TRANSCRIPTION FACTOR (EUROFUNG)-RELATED"/>
    <property type="match status" value="1"/>
</dbReference>
<gene>
    <name evidence="7" type="ORF">GP2_002_01510</name>
</gene>
<evidence type="ECO:0000256" key="5">
    <source>
        <dbReference type="ARBA" id="ARBA00033748"/>
    </source>
</evidence>
<evidence type="ECO:0000256" key="3">
    <source>
        <dbReference type="ARBA" id="ARBA00023002"/>
    </source>
</evidence>
<accession>A0ABQ0IFW5</accession>
<comment type="caution">
    <text evidence="7">The sequence shown here is derived from an EMBL/GenBank/DDBJ whole genome shotgun (WGS) entry which is preliminary data.</text>
</comment>
<dbReference type="PANTHER" id="PTHR30011">
    <property type="entry name" value="ALKANESULFONATE MONOOXYGENASE-RELATED"/>
    <property type="match status" value="1"/>
</dbReference>
<name>A0ABQ0IFW5_9ACTN</name>
<dbReference type="GO" id="GO:0004497">
    <property type="term" value="F:monooxygenase activity"/>
    <property type="evidence" value="ECO:0007669"/>
    <property type="project" value="UniProtKB-KW"/>
</dbReference>
<evidence type="ECO:0000256" key="4">
    <source>
        <dbReference type="ARBA" id="ARBA00023033"/>
    </source>
</evidence>
<keyword evidence="8" id="KW-1185">Reference proteome</keyword>
<evidence type="ECO:0000313" key="7">
    <source>
        <dbReference type="EMBL" id="GAC82481.1"/>
    </source>
</evidence>
<keyword evidence="4 7" id="KW-0503">Monooxygenase</keyword>
<proteinExistence type="inferred from homology"/>
<comment type="similarity">
    <text evidence="5">Belongs to the NtaA/SnaA/DszA monooxygenase family.</text>
</comment>
<reference evidence="7 8" key="1">
    <citation type="submission" date="2013-02" db="EMBL/GenBank/DDBJ databases">
        <title>Whole genome shotgun sequence of Gordonia paraffinivorans NBRC 108238.</title>
        <authorList>
            <person name="Isaki-Nakamura S."/>
            <person name="Hosoyama A."/>
            <person name="Tsuchikane K."/>
            <person name="Ando Y."/>
            <person name="Baba S."/>
            <person name="Ohji S."/>
            <person name="Hamada M."/>
            <person name="Tamura T."/>
            <person name="Yamazoe A."/>
            <person name="Yamazaki S."/>
            <person name="Fujita N."/>
        </authorList>
    </citation>
    <scope>NUCLEOTIDE SEQUENCE [LARGE SCALE GENOMIC DNA]</scope>
    <source>
        <strain evidence="7 8">NBRC 108238</strain>
    </source>
</reference>
<keyword evidence="2" id="KW-0288">FMN</keyword>
<dbReference type="NCBIfam" id="TIGR03860">
    <property type="entry name" value="FMN_nitrolo"/>
    <property type="match status" value="1"/>
</dbReference>
<evidence type="ECO:0000313" key="8">
    <source>
        <dbReference type="Proteomes" id="UP000035021"/>
    </source>
</evidence>
<evidence type="ECO:0000256" key="2">
    <source>
        <dbReference type="ARBA" id="ARBA00022643"/>
    </source>
</evidence>
<dbReference type="Gene3D" id="3.20.20.30">
    <property type="entry name" value="Luciferase-like domain"/>
    <property type="match status" value="1"/>
</dbReference>
<feature type="domain" description="Luciferase-like" evidence="6">
    <location>
        <begin position="78"/>
        <end position="438"/>
    </location>
</feature>
<dbReference type="Pfam" id="PF00296">
    <property type="entry name" value="Bac_luciferase"/>
    <property type="match status" value="1"/>
</dbReference>
<dbReference type="EMBL" id="BAOQ01000002">
    <property type="protein sequence ID" value="GAC82481.1"/>
    <property type="molecule type" value="Genomic_DNA"/>
</dbReference>
<sequence>MYVKGGIVELRPCVHIDGNPGLDGIENLHWSPVSPPRGPPPRRPAQLPTRRIPLSRQLHLGGFLIASPVTHSHAAWRHPGSATDYFGPEHYHRVGRILERGKFDFAFFADLLAAPVRFGGDQSEPFRRGTQAAATLDPALVAASIAAVTTNLGVAVTKSATYFHPYEIARIFGSLDHLTRGRIAWNIVTSLSQAEAQNFGFDSHVEHEERYARAEEFVHTAVKLWSSWDPDAVIADKESGVWADPSRIRTVDHDGDHYRTRGPLNQPRSPQHRPVLIQAGSSETGKEFAARWAEAIFEIDPTPEGRRAYYDDVKSRASNHGRNPDHIKVFPSFIPFIGETEAIAREKQAFHNELADPISGLITLSVHTDHDFSVYDLDAPVEDVRVGGTQGLFDVARRLSQRDNLTLRDIGKLYAQGVLLPQFVGTASDVADQIEESFNGGEADGFIVSSAQAPGTFNDFVDYVVPELQRRGLFRTEYEGSTLRENLGLGSPDEDLPADVREAPSLIAV</sequence>
<dbReference type="InterPro" id="IPR036661">
    <property type="entry name" value="Luciferase-like_sf"/>
</dbReference>
<dbReference type="InterPro" id="IPR011251">
    <property type="entry name" value="Luciferase-like_dom"/>
</dbReference>
<keyword evidence="3" id="KW-0560">Oxidoreductase</keyword>
<dbReference type="Proteomes" id="UP000035021">
    <property type="component" value="Unassembled WGS sequence"/>
</dbReference>